<feature type="non-terminal residue" evidence="1">
    <location>
        <position position="277"/>
    </location>
</feature>
<evidence type="ECO:0000313" key="2">
    <source>
        <dbReference type="Proteomes" id="UP001186974"/>
    </source>
</evidence>
<sequence length="277" mass="30593">MSELGLSHAATNPMVAAQISALVAISTVSDIPEGIFEAPPTVRMDVFDRWSRMQTAIVSGDVETAAIQIVAAIDPVSEAAQRWTPILKVLSELSGVHLKLYLNPRDRMDELAVKRFFRYVFQPRPLFEESGNLQTPIARFDRIPSETLLTMGMDVPGPWLVAPKDSIHDLDNIKISRSSGNSDVEITYELEHILIEGHSRDVTTGVAPRGAQLLLRSESEPQFADTIIMANLGYFQFKANPGYFHIELKDGRSQEILNIDSVGAKGYSPQAGDENTE</sequence>
<proteinExistence type="predicted"/>
<gene>
    <name evidence="1" type="ORF">LTS18_002411</name>
</gene>
<accession>A0ACC3DDM6</accession>
<organism evidence="1 2">
    <name type="scientific">Coniosporium uncinatum</name>
    <dbReference type="NCBI Taxonomy" id="93489"/>
    <lineage>
        <taxon>Eukaryota</taxon>
        <taxon>Fungi</taxon>
        <taxon>Dikarya</taxon>
        <taxon>Ascomycota</taxon>
        <taxon>Pezizomycotina</taxon>
        <taxon>Dothideomycetes</taxon>
        <taxon>Dothideomycetes incertae sedis</taxon>
        <taxon>Coniosporium</taxon>
    </lineage>
</organism>
<name>A0ACC3DDM6_9PEZI</name>
<dbReference type="EMBL" id="JAWDJW010006218">
    <property type="protein sequence ID" value="KAK3065774.1"/>
    <property type="molecule type" value="Genomic_DNA"/>
</dbReference>
<protein>
    <submittedName>
        <fullName evidence="1">Uncharacterized protein</fullName>
    </submittedName>
</protein>
<reference evidence="1" key="1">
    <citation type="submission" date="2024-09" db="EMBL/GenBank/DDBJ databases">
        <title>Black Yeasts Isolated from many extreme environments.</title>
        <authorList>
            <person name="Coleine C."/>
            <person name="Stajich J.E."/>
            <person name="Selbmann L."/>
        </authorList>
    </citation>
    <scope>NUCLEOTIDE SEQUENCE</scope>
    <source>
        <strain evidence="1">CCFEE 5737</strain>
    </source>
</reference>
<evidence type="ECO:0000313" key="1">
    <source>
        <dbReference type="EMBL" id="KAK3065774.1"/>
    </source>
</evidence>
<keyword evidence="2" id="KW-1185">Reference proteome</keyword>
<comment type="caution">
    <text evidence="1">The sequence shown here is derived from an EMBL/GenBank/DDBJ whole genome shotgun (WGS) entry which is preliminary data.</text>
</comment>
<dbReference type="Proteomes" id="UP001186974">
    <property type="component" value="Unassembled WGS sequence"/>
</dbReference>